<dbReference type="AlphaFoldDB" id="A0AAW0RB19"/>
<organism evidence="2 3">
    <name type="scientific">Apiospora kogelbergensis</name>
    <dbReference type="NCBI Taxonomy" id="1337665"/>
    <lineage>
        <taxon>Eukaryota</taxon>
        <taxon>Fungi</taxon>
        <taxon>Dikarya</taxon>
        <taxon>Ascomycota</taxon>
        <taxon>Pezizomycotina</taxon>
        <taxon>Sordariomycetes</taxon>
        <taxon>Xylariomycetidae</taxon>
        <taxon>Amphisphaeriales</taxon>
        <taxon>Apiosporaceae</taxon>
        <taxon>Apiospora</taxon>
    </lineage>
</organism>
<name>A0AAW0RB19_9PEZI</name>
<keyword evidence="3" id="KW-1185">Reference proteome</keyword>
<dbReference type="InterPro" id="IPR036047">
    <property type="entry name" value="F-box-like_dom_sf"/>
</dbReference>
<proteinExistence type="predicted"/>
<reference evidence="2 3" key="1">
    <citation type="submission" date="2023-01" db="EMBL/GenBank/DDBJ databases">
        <title>Analysis of 21 Apiospora genomes using comparative genomics revels a genus with tremendous synthesis potential of carbohydrate active enzymes and secondary metabolites.</title>
        <authorList>
            <person name="Sorensen T."/>
        </authorList>
    </citation>
    <scope>NUCLEOTIDE SEQUENCE [LARGE SCALE GENOMIC DNA]</scope>
    <source>
        <strain evidence="2 3">CBS 117206</strain>
    </source>
</reference>
<evidence type="ECO:0000259" key="1">
    <source>
        <dbReference type="PROSITE" id="PS50181"/>
    </source>
</evidence>
<dbReference type="PROSITE" id="PS50181">
    <property type="entry name" value="FBOX"/>
    <property type="match status" value="1"/>
</dbReference>
<dbReference type="Proteomes" id="UP001392437">
    <property type="component" value="Unassembled WGS sequence"/>
</dbReference>
<comment type="caution">
    <text evidence="2">The sequence shown here is derived from an EMBL/GenBank/DDBJ whole genome shotgun (WGS) entry which is preliminary data.</text>
</comment>
<dbReference type="Pfam" id="PF12937">
    <property type="entry name" value="F-box-like"/>
    <property type="match status" value="1"/>
</dbReference>
<evidence type="ECO:0000313" key="2">
    <source>
        <dbReference type="EMBL" id="KAK8132056.1"/>
    </source>
</evidence>
<dbReference type="InterPro" id="IPR001810">
    <property type="entry name" value="F-box_dom"/>
</dbReference>
<accession>A0AAW0RB19</accession>
<dbReference type="SUPFAM" id="SSF81383">
    <property type="entry name" value="F-box domain"/>
    <property type="match status" value="1"/>
</dbReference>
<feature type="domain" description="F-box" evidence="1">
    <location>
        <begin position="4"/>
        <end position="50"/>
    </location>
</feature>
<gene>
    <name evidence="2" type="ORF">PG999_000229</name>
</gene>
<dbReference type="EMBL" id="JAQQWP010000001">
    <property type="protein sequence ID" value="KAK8132056.1"/>
    <property type="molecule type" value="Genomic_DNA"/>
</dbReference>
<protein>
    <recommendedName>
        <fullName evidence="1">F-box domain-containing protein</fullName>
    </recommendedName>
</protein>
<sequence length="116" mass="12636">MHGAVNLVSLPNELLGQILDVVQNKASLAAVARTCHALRDIAEARLYSHLTIEKREALAYLGNATSARPKRDGFVRRLDLLFGGTVYGDILVDMTTADTVAALFPRLKSLTIESPF</sequence>
<evidence type="ECO:0000313" key="3">
    <source>
        <dbReference type="Proteomes" id="UP001392437"/>
    </source>
</evidence>